<keyword evidence="2" id="KW-1185">Reference proteome</keyword>
<evidence type="ECO:0000313" key="2">
    <source>
        <dbReference type="Proteomes" id="UP000799779"/>
    </source>
</evidence>
<accession>A0A6A5WSM9</accession>
<sequence length="236" mass="26157">MDSTRCRSKYLSAGLCWALRRPAVPCQTLTLPLLLPRAIGCARSGALQSFVDSLSKVGTRLCLSPWHFPAREAMIRNGLAKRREKANPTLRTGQRSKPDLRELLLRASELRLCIEAQSHTTVLKRGVRTVAEGDTSDSLAIIFPLSCYATPSCGSHTGTEMCRIAVFPVPKAPMCALLPQRKFGIREPAIHPTTRNNHPMDTLPQPRLHHIIDNRPLSTVRLELQQMLPSPLTTLA</sequence>
<dbReference type="EMBL" id="ML977565">
    <property type="protein sequence ID" value="KAF2004860.1"/>
    <property type="molecule type" value="Genomic_DNA"/>
</dbReference>
<gene>
    <name evidence="1" type="ORF">P154DRAFT_571613</name>
</gene>
<reference evidence="1" key="1">
    <citation type="journal article" date="2020" name="Stud. Mycol.">
        <title>101 Dothideomycetes genomes: a test case for predicting lifestyles and emergence of pathogens.</title>
        <authorList>
            <person name="Haridas S."/>
            <person name="Albert R."/>
            <person name="Binder M."/>
            <person name="Bloem J."/>
            <person name="Labutti K."/>
            <person name="Salamov A."/>
            <person name="Andreopoulos B."/>
            <person name="Baker S."/>
            <person name="Barry K."/>
            <person name="Bills G."/>
            <person name="Bluhm B."/>
            <person name="Cannon C."/>
            <person name="Castanera R."/>
            <person name="Culley D."/>
            <person name="Daum C."/>
            <person name="Ezra D."/>
            <person name="Gonzalez J."/>
            <person name="Henrissat B."/>
            <person name="Kuo A."/>
            <person name="Liang C."/>
            <person name="Lipzen A."/>
            <person name="Lutzoni F."/>
            <person name="Magnuson J."/>
            <person name="Mondo S."/>
            <person name="Nolan M."/>
            <person name="Ohm R."/>
            <person name="Pangilinan J."/>
            <person name="Park H.-J."/>
            <person name="Ramirez L."/>
            <person name="Alfaro M."/>
            <person name="Sun H."/>
            <person name="Tritt A."/>
            <person name="Yoshinaga Y."/>
            <person name="Zwiers L.-H."/>
            <person name="Turgeon B."/>
            <person name="Goodwin S."/>
            <person name="Spatafora J."/>
            <person name="Crous P."/>
            <person name="Grigoriev I."/>
        </authorList>
    </citation>
    <scope>NUCLEOTIDE SEQUENCE</scope>
    <source>
        <strain evidence="1">CBS 123094</strain>
    </source>
</reference>
<protein>
    <submittedName>
        <fullName evidence="1">Uncharacterized protein</fullName>
    </submittedName>
</protein>
<name>A0A6A5WSM9_9PLEO</name>
<dbReference type="AlphaFoldDB" id="A0A6A5WSM9"/>
<dbReference type="Proteomes" id="UP000799779">
    <property type="component" value="Unassembled WGS sequence"/>
</dbReference>
<evidence type="ECO:0000313" key="1">
    <source>
        <dbReference type="EMBL" id="KAF2004860.1"/>
    </source>
</evidence>
<proteinExistence type="predicted"/>
<organism evidence="1 2">
    <name type="scientific">Amniculicola lignicola CBS 123094</name>
    <dbReference type="NCBI Taxonomy" id="1392246"/>
    <lineage>
        <taxon>Eukaryota</taxon>
        <taxon>Fungi</taxon>
        <taxon>Dikarya</taxon>
        <taxon>Ascomycota</taxon>
        <taxon>Pezizomycotina</taxon>
        <taxon>Dothideomycetes</taxon>
        <taxon>Pleosporomycetidae</taxon>
        <taxon>Pleosporales</taxon>
        <taxon>Amniculicolaceae</taxon>
        <taxon>Amniculicola</taxon>
    </lineage>
</organism>